<protein>
    <submittedName>
        <fullName evidence="5">ABC transporter substrate-binding protein</fullName>
    </submittedName>
</protein>
<dbReference type="PANTHER" id="PTHR30290">
    <property type="entry name" value="PERIPLASMIC BINDING COMPONENT OF ABC TRANSPORTER"/>
    <property type="match status" value="1"/>
</dbReference>
<proteinExistence type="inferred from homology"/>
<dbReference type="InterPro" id="IPR039424">
    <property type="entry name" value="SBP_5"/>
</dbReference>
<evidence type="ECO:0000313" key="5">
    <source>
        <dbReference type="EMBL" id="MBD6619326.1"/>
    </source>
</evidence>
<organism evidence="5 6">
    <name type="scientific">Komarekiella delphini-convector SJRDD-AB1</name>
    <dbReference type="NCBI Taxonomy" id="2593771"/>
    <lineage>
        <taxon>Bacteria</taxon>
        <taxon>Bacillati</taxon>
        <taxon>Cyanobacteriota</taxon>
        <taxon>Cyanophyceae</taxon>
        <taxon>Nostocales</taxon>
        <taxon>Nostocaceae</taxon>
        <taxon>Komarekiella</taxon>
        <taxon>Komarekiella delphini-convector</taxon>
    </lineage>
</organism>
<dbReference type="GO" id="GO:0015833">
    <property type="term" value="P:peptide transport"/>
    <property type="evidence" value="ECO:0007669"/>
    <property type="project" value="TreeGrafter"/>
</dbReference>
<dbReference type="InterPro" id="IPR030678">
    <property type="entry name" value="Peptide/Ni-bd"/>
</dbReference>
<evidence type="ECO:0000313" key="6">
    <source>
        <dbReference type="Proteomes" id="UP001165986"/>
    </source>
</evidence>
<keyword evidence="3" id="KW-0732">Signal</keyword>
<dbReference type="GO" id="GO:0043190">
    <property type="term" value="C:ATP-binding cassette (ABC) transporter complex"/>
    <property type="evidence" value="ECO:0007669"/>
    <property type="project" value="InterPro"/>
</dbReference>
<sequence length="597" mass="67442">MRRLTTLTTIHRRQPPAIIGFILALVLVSCVQTNLLHKAVAGSQIIVSSSIEPNTFNPQLMEQGVGILSLLYEGLIRENGRGKIEPALARSWDISEDQKRIIFTLRKGLKWSDGEPLTADDVVFTYKDIYTNAAIPSYAKDFLQIGKTRSFPTIKKLDNWRVEFTLPEPFAPFLRTTKLEILPAHILRSSIIKKDSAGRPLFLSIWGTDTPPNQIVSNGAYKLESYVPGERITFRKNSYYWRKDGQSHTQPYIDRIVQSTVSNNDTALIQFRSGSLDFIDVNPNYFSLLKREEKQGEFTIYNGGSQTGTTAMMFNLNTGRRNGQPLIDPIKSRWFNTVEFRQAVAHSINRPRMLNNLFAGVGALQNSPIAVQSPYYLSQEAGLPVYDYNLKKAKALLLKAGFRYNNQGQLSDVDGNRVRFTLTANVGNKVLQNMAPLIQEDLSQIGIQVDLNLIAVGLVVDKLTNRLDWDCQILDGFPMTIEPNEAVNIWSTVGNWHFFNRQPQAGQKPITGQQVADWEQKIADLYIQGAAANEAQRQQIYAETQRLSQEYLPFIYLVNSLSMVSVRNRIQGVKHSALQGTFWNVYELKTNPRSSTS</sequence>
<dbReference type="InterPro" id="IPR000914">
    <property type="entry name" value="SBP_5_dom"/>
</dbReference>
<dbReference type="Gene3D" id="3.40.190.10">
    <property type="entry name" value="Periplasmic binding protein-like II"/>
    <property type="match status" value="1"/>
</dbReference>
<evidence type="ECO:0000256" key="3">
    <source>
        <dbReference type="ARBA" id="ARBA00022729"/>
    </source>
</evidence>
<dbReference type="PROSITE" id="PS51257">
    <property type="entry name" value="PROKAR_LIPOPROTEIN"/>
    <property type="match status" value="1"/>
</dbReference>
<comment type="caution">
    <text evidence="5">The sequence shown here is derived from an EMBL/GenBank/DDBJ whole genome shotgun (WGS) entry which is preliminary data.</text>
</comment>
<keyword evidence="6" id="KW-1185">Reference proteome</keyword>
<feature type="domain" description="Solute-binding protein family 5" evidence="4">
    <location>
        <begin position="83"/>
        <end position="496"/>
    </location>
</feature>
<dbReference type="SUPFAM" id="SSF53850">
    <property type="entry name" value="Periplasmic binding protein-like II"/>
    <property type="match status" value="1"/>
</dbReference>
<dbReference type="CDD" id="cd08500">
    <property type="entry name" value="PBP2_NikA_DppA_OppA_like_4"/>
    <property type="match status" value="1"/>
</dbReference>
<dbReference type="PANTHER" id="PTHR30290:SF9">
    <property type="entry name" value="OLIGOPEPTIDE-BINDING PROTEIN APPA"/>
    <property type="match status" value="1"/>
</dbReference>
<dbReference type="FunFam" id="3.90.76.10:FF:000004">
    <property type="entry name" value="Peptide ABC transporter substrate-binding protein"/>
    <property type="match status" value="1"/>
</dbReference>
<accession>A0AA40T1R9</accession>
<dbReference type="RefSeq" id="WP_191760523.1">
    <property type="nucleotide sequence ID" value="NZ_VJXY01000039.1"/>
</dbReference>
<dbReference type="AlphaFoldDB" id="A0AA40T1R9"/>
<evidence type="ECO:0000256" key="2">
    <source>
        <dbReference type="ARBA" id="ARBA00022448"/>
    </source>
</evidence>
<reference evidence="5" key="1">
    <citation type="submission" date="2019-07" db="EMBL/GenBank/DDBJ databases">
        <title>Toxilogical consequences of a new and cryptic species of cyanobacteria (Komarekiella delphini-convector) recovered from the epidermis of a bottlenose dolphin and 1500 ft. in the air.</title>
        <authorList>
            <person name="Brown A.O."/>
            <person name="Dvorak P."/>
            <person name="Villanueva C.D."/>
            <person name="Foss A.J."/>
            <person name="Garvey A.D."/>
            <person name="Gibson Q.A."/>
            <person name="Johansen J.R."/>
            <person name="Casamatta D.A."/>
        </authorList>
    </citation>
    <scope>NUCLEOTIDE SEQUENCE</scope>
    <source>
        <strain evidence="5">SJRDD-AB1</strain>
    </source>
</reference>
<dbReference type="Pfam" id="PF00496">
    <property type="entry name" value="SBP_bac_5"/>
    <property type="match status" value="1"/>
</dbReference>
<name>A0AA40T1R9_9NOST</name>
<dbReference type="PIRSF" id="PIRSF002741">
    <property type="entry name" value="MppA"/>
    <property type="match status" value="1"/>
</dbReference>
<comment type="similarity">
    <text evidence="1">Belongs to the bacterial solute-binding protein 5 family.</text>
</comment>
<dbReference type="Proteomes" id="UP001165986">
    <property type="component" value="Unassembled WGS sequence"/>
</dbReference>
<dbReference type="GO" id="GO:0042597">
    <property type="term" value="C:periplasmic space"/>
    <property type="evidence" value="ECO:0007669"/>
    <property type="project" value="UniProtKB-ARBA"/>
</dbReference>
<evidence type="ECO:0000256" key="1">
    <source>
        <dbReference type="ARBA" id="ARBA00005695"/>
    </source>
</evidence>
<dbReference type="EMBL" id="VJXY01000039">
    <property type="protein sequence ID" value="MBD6619326.1"/>
    <property type="molecule type" value="Genomic_DNA"/>
</dbReference>
<dbReference type="Gene3D" id="3.10.105.10">
    <property type="entry name" value="Dipeptide-binding Protein, Domain 3"/>
    <property type="match status" value="1"/>
</dbReference>
<dbReference type="Gene3D" id="3.90.76.10">
    <property type="entry name" value="Dipeptide-binding Protein, Domain 1"/>
    <property type="match status" value="1"/>
</dbReference>
<dbReference type="GO" id="GO:1904680">
    <property type="term" value="F:peptide transmembrane transporter activity"/>
    <property type="evidence" value="ECO:0007669"/>
    <property type="project" value="TreeGrafter"/>
</dbReference>
<keyword evidence="2" id="KW-0813">Transport</keyword>
<evidence type="ECO:0000259" key="4">
    <source>
        <dbReference type="Pfam" id="PF00496"/>
    </source>
</evidence>
<gene>
    <name evidence="5" type="ORF">FNW02_26735</name>
</gene>